<evidence type="ECO:0000259" key="8">
    <source>
        <dbReference type="Pfam" id="PF00408"/>
    </source>
</evidence>
<comment type="similarity">
    <text evidence="2 7">Belongs to the phosphohexose mutase family.</text>
</comment>
<dbReference type="InterPro" id="IPR036900">
    <property type="entry name" value="A-D-PHexomutase_C_sf"/>
</dbReference>
<dbReference type="InterPro" id="IPR016055">
    <property type="entry name" value="A-D-PHexomutase_a/b/a-I/II/III"/>
</dbReference>
<keyword evidence="6" id="KW-0413">Isomerase</keyword>
<dbReference type="Pfam" id="PF02880">
    <property type="entry name" value="PGM_PMM_III"/>
    <property type="match status" value="1"/>
</dbReference>
<evidence type="ECO:0000259" key="9">
    <source>
        <dbReference type="Pfam" id="PF02878"/>
    </source>
</evidence>
<dbReference type="Pfam" id="PF02878">
    <property type="entry name" value="PGM_PMM_I"/>
    <property type="match status" value="1"/>
</dbReference>
<dbReference type="RefSeq" id="WP_189489531.1">
    <property type="nucleotide sequence ID" value="NZ_BMZO01000005.1"/>
</dbReference>
<feature type="domain" description="Alpha-D-phosphohexomutase C-terminal" evidence="8">
    <location>
        <begin position="409"/>
        <end position="451"/>
    </location>
</feature>
<dbReference type="GO" id="GO:0005975">
    <property type="term" value="P:carbohydrate metabolic process"/>
    <property type="evidence" value="ECO:0007669"/>
    <property type="project" value="InterPro"/>
</dbReference>
<keyword evidence="13" id="KW-1185">Reference proteome</keyword>
<dbReference type="PANTHER" id="PTHR42946:SF1">
    <property type="entry name" value="PHOSPHOGLUCOMUTASE (ALPHA-D-GLUCOSE-1,6-BISPHOSPHATE-DEPENDENT)"/>
    <property type="match status" value="1"/>
</dbReference>
<dbReference type="Pfam" id="PF00408">
    <property type="entry name" value="PGM_PMM_IV"/>
    <property type="match status" value="1"/>
</dbReference>
<evidence type="ECO:0000259" key="11">
    <source>
        <dbReference type="Pfam" id="PF02880"/>
    </source>
</evidence>
<feature type="domain" description="Alpha-D-phosphohexomutase alpha/beta/alpha" evidence="11">
    <location>
        <begin position="254"/>
        <end position="368"/>
    </location>
</feature>
<evidence type="ECO:0000313" key="12">
    <source>
        <dbReference type="EMBL" id="GHC70330.1"/>
    </source>
</evidence>
<comment type="caution">
    <text evidence="12">The sequence shown here is derived from an EMBL/GenBank/DDBJ whole genome shotgun (WGS) entry which is preliminary data.</text>
</comment>
<dbReference type="Gene3D" id="3.30.310.50">
    <property type="entry name" value="Alpha-D-phosphohexomutase, C-terminal domain"/>
    <property type="match status" value="1"/>
</dbReference>
<feature type="domain" description="Alpha-D-phosphohexomutase alpha/beta/alpha" evidence="9">
    <location>
        <begin position="4"/>
        <end position="132"/>
    </location>
</feature>
<protein>
    <submittedName>
        <fullName evidence="12">Phosphomannomutase</fullName>
    </submittedName>
</protein>
<dbReference type="GO" id="GO:0004615">
    <property type="term" value="F:phosphomannomutase activity"/>
    <property type="evidence" value="ECO:0007669"/>
    <property type="project" value="TreeGrafter"/>
</dbReference>
<dbReference type="InterPro" id="IPR005843">
    <property type="entry name" value="A-D-PHexomutase_C"/>
</dbReference>
<dbReference type="GO" id="GO:0005829">
    <property type="term" value="C:cytosol"/>
    <property type="evidence" value="ECO:0007669"/>
    <property type="project" value="TreeGrafter"/>
</dbReference>
<evidence type="ECO:0000313" key="13">
    <source>
        <dbReference type="Proteomes" id="UP000641137"/>
    </source>
</evidence>
<dbReference type="InterPro" id="IPR005844">
    <property type="entry name" value="A-D-PHexomutase_a/b/a-I"/>
</dbReference>
<evidence type="ECO:0000256" key="1">
    <source>
        <dbReference type="ARBA" id="ARBA00001946"/>
    </source>
</evidence>
<dbReference type="Gene3D" id="3.40.120.10">
    <property type="entry name" value="Alpha-D-Glucose-1,6-Bisphosphate, subunit A, domain 3"/>
    <property type="match status" value="3"/>
</dbReference>
<dbReference type="AlphaFoldDB" id="A0A8J3GI52"/>
<sequence>MSSLKFGTSGLRGLVSDLTDDVCAAYTHAFLAHMQTKGDLASVLLVGHDLRSSSPRIAQACMKAALSLGIEVENCGVLPTPALALRAMSRKAFALMVTGSHIPDDRNGLKFYRPDGEIDKEDEKGILTHFDRGGCAMSPNAIPETSTDAYDAYFARCASILPSGALSGKRIGVYQHSSAARDLMMKLIEALGGKAIGVARSEVFVPVDTEALRLEDVALAKAAAQELMLDALISTDGDADRPLVADERGIFLRGDTVGLLTARFVQADAVATPVTSSTAAELSGFFAHVHRCRVGSPYVIAAMEETKRQGATVIVGYEANGGVLLGSPWGTISALPTRDAMLPILAVLGLAAARGATVSELMAELPGRFTASGRIEHVDASLSGPFLAALANAGHAQHYFAELGKVHEADAIDGQRFMLEGGDVIHYRASGNAPELRCYVEAESQERAQEVLQWGLTKAARAL</sequence>
<keyword evidence="4 7" id="KW-0479">Metal-binding</keyword>
<organism evidence="12 13">
    <name type="scientific">Limoniibacter endophyticus</name>
    <dbReference type="NCBI Taxonomy" id="1565040"/>
    <lineage>
        <taxon>Bacteria</taxon>
        <taxon>Pseudomonadati</taxon>
        <taxon>Pseudomonadota</taxon>
        <taxon>Alphaproteobacteria</taxon>
        <taxon>Hyphomicrobiales</taxon>
        <taxon>Bartonellaceae</taxon>
        <taxon>Limoniibacter</taxon>
    </lineage>
</organism>
<accession>A0A8J3GI52</accession>
<evidence type="ECO:0000256" key="3">
    <source>
        <dbReference type="ARBA" id="ARBA00022553"/>
    </source>
</evidence>
<dbReference type="Proteomes" id="UP000641137">
    <property type="component" value="Unassembled WGS sequence"/>
</dbReference>
<evidence type="ECO:0000259" key="10">
    <source>
        <dbReference type="Pfam" id="PF02879"/>
    </source>
</evidence>
<dbReference type="PROSITE" id="PS00710">
    <property type="entry name" value="PGM_PMM"/>
    <property type="match status" value="1"/>
</dbReference>
<comment type="cofactor">
    <cofactor evidence="1">
        <name>Mg(2+)</name>
        <dbReference type="ChEBI" id="CHEBI:18420"/>
    </cofactor>
</comment>
<reference evidence="12" key="1">
    <citation type="journal article" date="2014" name="Int. J. Syst. Evol. Microbiol.">
        <title>Complete genome sequence of Corynebacterium casei LMG S-19264T (=DSM 44701T), isolated from a smear-ripened cheese.</title>
        <authorList>
            <consortium name="US DOE Joint Genome Institute (JGI-PGF)"/>
            <person name="Walter F."/>
            <person name="Albersmeier A."/>
            <person name="Kalinowski J."/>
            <person name="Ruckert C."/>
        </authorList>
    </citation>
    <scope>NUCLEOTIDE SEQUENCE</scope>
    <source>
        <strain evidence="12">KCTC 42097</strain>
    </source>
</reference>
<keyword evidence="3" id="KW-0597">Phosphoprotein</keyword>
<evidence type="ECO:0000256" key="6">
    <source>
        <dbReference type="ARBA" id="ARBA00023235"/>
    </source>
</evidence>
<dbReference type="Pfam" id="PF02879">
    <property type="entry name" value="PGM_PMM_II"/>
    <property type="match status" value="1"/>
</dbReference>
<dbReference type="CDD" id="cd03088">
    <property type="entry name" value="ManB"/>
    <property type="match status" value="1"/>
</dbReference>
<dbReference type="InterPro" id="IPR005845">
    <property type="entry name" value="A-D-PHexomutase_a/b/a-II"/>
</dbReference>
<dbReference type="SUPFAM" id="SSF55957">
    <property type="entry name" value="Phosphoglucomutase, C-terminal domain"/>
    <property type="match status" value="1"/>
</dbReference>
<keyword evidence="5 7" id="KW-0460">Magnesium</keyword>
<dbReference type="GO" id="GO:0008966">
    <property type="term" value="F:phosphoglucosamine mutase activity"/>
    <property type="evidence" value="ECO:0007669"/>
    <property type="project" value="TreeGrafter"/>
</dbReference>
<dbReference type="InterPro" id="IPR005846">
    <property type="entry name" value="A-D-PHexomutase_a/b/a-III"/>
</dbReference>
<proteinExistence type="inferred from homology"/>
<dbReference type="InterPro" id="IPR050060">
    <property type="entry name" value="Phosphoglucosamine_mutase"/>
</dbReference>
<dbReference type="GO" id="GO:0006048">
    <property type="term" value="P:UDP-N-acetylglucosamine biosynthetic process"/>
    <property type="evidence" value="ECO:0007669"/>
    <property type="project" value="TreeGrafter"/>
</dbReference>
<reference evidence="12" key="2">
    <citation type="submission" date="2020-09" db="EMBL/GenBank/DDBJ databases">
        <authorList>
            <person name="Sun Q."/>
            <person name="Kim S."/>
        </authorList>
    </citation>
    <scope>NUCLEOTIDE SEQUENCE</scope>
    <source>
        <strain evidence="12">KCTC 42097</strain>
    </source>
</reference>
<dbReference type="PANTHER" id="PTHR42946">
    <property type="entry name" value="PHOSPHOHEXOSE MUTASE"/>
    <property type="match status" value="1"/>
</dbReference>
<evidence type="ECO:0000256" key="5">
    <source>
        <dbReference type="ARBA" id="ARBA00022842"/>
    </source>
</evidence>
<dbReference type="GO" id="GO:0000287">
    <property type="term" value="F:magnesium ion binding"/>
    <property type="evidence" value="ECO:0007669"/>
    <property type="project" value="InterPro"/>
</dbReference>
<evidence type="ECO:0000256" key="7">
    <source>
        <dbReference type="RuleBase" id="RU004326"/>
    </source>
</evidence>
<dbReference type="GO" id="GO:0009252">
    <property type="term" value="P:peptidoglycan biosynthetic process"/>
    <property type="evidence" value="ECO:0007669"/>
    <property type="project" value="TreeGrafter"/>
</dbReference>
<gene>
    <name evidence="12" type="primary">manB</name>
    <name evidence="12" type="ORF">GCM10010136_16500</name>
</gene>
<dbReference type="SUPFAM" id="SSF53738">
    <property type="entry name" value="Phosphoglucomutase, first 3 domains"/>
    <property type="match status" value="3"/>
</dbReference>
<dbReference type="InterPro" id="IPR016066">
    <property type="entry name" value="A-D-PHexomutase_CS"/>
</dbReference>
<name>A0A8J3GI52_9HYPH</name>
<evidence type="ECO:0000256" key="2">
    <source>
        <dbReference type="ARBA" id="ARBA00010231"/>
    </source>
</evidence>
<evidence type="ECO:0000256" key="4">
    <source>
        <dbReference type="ARBA" id="ARBA00022723"/>
    </source>
</evidence>
<dbReference type="EMBL" id="BMZO01000005">
    <property type="protein sequence ID" value="GHC70330.1"/>
    <property type="molecule type" value="Genomic_DNA"/>
</dbReference>
<feature type="domain" description="Alpha-D-phosphohexomutase alpha/beta/alpha" evidence="10">
    <location>
        <begin position="151"/>
        <end position="249"/>
    </location>
</feature>